<accession>A0A4U5V3R8</accession>
<dbReference type="Pfam" id="PF05835">
    <property type="entry name" value="Synaphin"/>
    <property type="match status" value="1"/>
</dbReference>
<dbReference type="EMBL" id="CM014091">
    <property type="protein sequence ID" value="TKS82128.1"/>
    <property type="molecule type" value="Genomic_DNA"/>
</dbReference>
<keyword evidence="3" id="KW-0268">Exocytosis</keyword>
<dbReference type="Proteomes" id="UP000298787">
    <property type="component" value="Chromosome 14"/>
</dbReference>
<protein>
    <submittedName>
        <fullName evidence="8">Complexin-3</fullName>
    </submittedName>
</protein>
<dbReference type="AlphaFoldDB" id="A0A4U5V3R8"/>
<dbReference type="GO" id="GO:0006887">
    <property type="term" value="P:exocytosis"/>
    <property type="evidence" value="ECO:0007669"/>
    <property type="project" value="UniProtKB-KW"/>
</dbReference>
<evidence type="ECO:0000256" key="3">
    <source>
        <dbReference type="ARBA" id="ARBA00022483"/>
    </source>
</evidence>
<feature type="region of interest" description="Disordered" evidence="7">
    <location>
        <begin position="33"/>
        <end position="62"/>
    </location>
</feature>
<reference evidence="8 9" key="1">
    <citation type="submission" date="2019-01" db="EMBL/GenBank/DDBJ databases">
        <title>Genome Assembly of Collichthys lucidus.</title>
        <authorList>
            <person name="Cai M."/>
            <person name="Xiao S."/>
        </authorList>
    </citation>
    <scope>NUCLEOTIDE SEQUENCE [LARGE SCALE GENOMIC DNA]</scope>
    <source>
        <strain evidence="8">JT15FE1705JMU</strain>
        <tissue evidence="8">Muscle</tissue>
    </source>
</reference>
<organism evidence="8 9">
    <name type="scientific">Collichthys lucidus</name>
    <name type="common">Big head croaker</name>
    <name type="synonym">Sciaena lucida</name>
    <dbReference type="NCBI Taxonomy" id="240159"/>
    <lineage>
        <taxon>Eukaryota</taxon>
        <taxon>Metazoa</taxon>
        <taxon>Chordata</taxon>
        <taxon>Craniata</taxon>
        <taxon>Vertebrata</taxon>
        <taxon>Euteleostomi</taxon>
        <taxon>Actinopterygii</taxon>
        <taxon>Neopterygii</taxon>
        <taxon>Teleostei</taxon>
        <taxon>Neoteleostei</taxon>
        <taxon>Acanthomorphata</taxon>
        <taxon>Eupercaria</taxon>
        <taxon>Sciaenidae</taxon>
        <taxon>Collichthys</taxon>
    </lineage>
</organism>
<dbReference type="GO" id="GO:0045202">
    <property type="term" value="C:synapse"/>
    <property type="evidence" value="ECO:0007669"/>
    <property type="project" value="UniProtKB-SubCell"/>
</dbReference>
<evidence type="ECO:0000256" key="7">
    <source>
        <dbReference type="SAM" id="MobiDB-lite"/>
    </source>
</evidence>
<gene>
    <name evidence="8" type="ORF">D9C73_016237</name>
</gene>
<name>A0A4U5V3R8_COLLU</name>
<evidence type="ECO:0000256" key="5">
    <source>
        <dbReference type="ARBA" id="ARBA00023018"/>
    </source>
</evidence>
<keyword evidence="9" id="KW-1185">Reference proteome</keyword>
<keyword evidence="4" id="KW-0532">Neurotransmitter transport</keyword>
<dbReference type="GO" id="GO:0006836">
    <property type="term" value="P:neurotransmitter transport"/>
    <property type="evidence" value="ECO:0007669"/>
    <property type="project" value="UniProtKB-KW"/>
</dbReference>
<dbReference type="InterPro" id="IPR008849">
    <property type="entry name" value="Synaphin"/>
</dbReference>
<feature type="region of interest" description="Disordered" evidence="7">
    <location>
        <begin position="183"/>
        <end position="202"/>
    </location>
</feature>
<evidence type="ECO:0000313" key="8">
    <source>
        <dbReference type="EMBL" id="TKS82128.1"/>
    </source>
</evidence>
<comment type="subcellular location">
    <subcellularLocation>
        <location evidence="6">Synapse</location>
    </subcellularLocation>
</comment>
<dbReference type="CDD" id="cd22809">
    <property type="entry name" value="Complexin_NTD_CPLX_III_IV"/>
    <property type="match status" value="1"/>
</dbReference>
<evidence type="ECO:0000256" key="1">
    <source>
        <dbReference type="ARBA" id="ARBA00005396"/>
    </source>
</evidence>
<evidence type="ECO:0000256" key="2">
    <source>
        <dbReference type="ARBA" id="ARBA00022448"/>
    </source>
</evidence>
<comment type="similarity">
    <text evidence="1">Belongs to the complexin/synaphin family.</text>
</comment>
<keyword evidence="5" id="KW-0770">Synapse</keyword>
<sequence length="202" mass="22665">MESVVRVKKSMRTPIRMLTSCLSGVKERKLCAKRRNRRGRGGGGRGGCNRMGRTPPLRTAHPNDPLVFRSYQADLEKERQVDTRCRNTTCRAAFRVKSKKLREAMNAQKNAERAAMRAHFRTKYQLSESLKDTNHLRSVGGKVSLPHELSKIIHPETKTKDNGFNLLSAFQGLSFDTVALTGRKHSKTSTPAPARGDSCKVM</sequence>
<evidence type="ECO:0000256" key="6">
    <source>
        <dbReference type="ARBA" id="ARBA00034103"/>
    </source>
</evidence>
<evidence type="ECO:0000313" key="9">
    <source>
        <dbReference type="Proteomes" id="UP000298787"/>
    </source>
</evidence>
<keyword evidence="2" id="KW-0813">Transport</keyword>
<dbReference type="GO" id="GO:0019905">
    <property type="term" value="F:syntaxin binding"/>
    <property type="evidence" value="ECO:0007669"/>
    <property type="project" value="InterPro"/>
</dbReference>
<evidence type="ECO:0000256" key="4">
    <source>
        <dbReference type="ARBA" id="ARBA00022775"/>
    </source>
</evidence>
<proteinExistence type="inferred from homology"/>